<dbReference type="InterPro" id="IPR040079">
    <property type="entry name" value="Glutathione_S-Trfase"/>
</dbReference>
<dbReference type="GO" id="GO:0004364">
    <property type="term" value="F:glutathione transferase activity"/>
    <property type="evidence" value="ECO:0007669"/>
    <property type="project" value="TreeGrafter"/>
</dbReference>
<dbReference type="RefSeq" id="WP_053251489.1">
    <property type="nucleotide sequence ID" value="NZ_LGAP01000022.1"/>
</dbReference>
<comment type="caution">
    <text evidence="3">The sequence shown here is derived from an EMBL/GenBank/DDBJ whole genome shotgun (WGS) entry which is preliminary data.</text>
</comment>
<evidence type="ECO:0000259" key="2">
    <source>
        <dbReference type="PROSITE" id="PS50405"/>
    </source>
</evidence>
<dbReference type="GO" id="GO:0006559">
    <property type="term" value="P:L-phenylalanine catabolic process"/>
    <property type="evidence" value="ECO:0007669"/>
    <property type="project" value="TreeGrafter"/>
</dbReference>
<reference evidence="4" key="1">
    <citation type="submission" date="2015-07" db="EMBL/GenBank/DDBJ databases">
        <title>Whole genome sequence of an Ensifer adhaerens strain isolated from a cave pool in the Wind Cave National Park.</title>
        <authorList>
            <person name="Eng W.W.H."/>
            <person name="Gan H.M."/>
            <person name="Barton H.A."/>
            <person name="Savka M.A."/>
        </authorList>
    </citation>
    <scope>NUCLEOTIDE SEQUENCE [LARGE SCALE GENOMIC DNA]</scope>
    <source>
        <strain evidence="4">SD006</strain>
    </source>
</reference>
<dbReference type="Pfam" id="PF13410">
    <property type="entry name" value="GST_C_2"/>
    <property type="match status" value="1"/>
</dbReference>
<dbReference type="PANTHER" id="PTHR42673">
    <property type="entry name" value="MALEYLACETOACETATE ISOMERASE"/>
    <property type="match status" value="1"/>
</dbReference>
<dbReference type="EMBL" id="LGAP01000022">
    <property type="protein sequence ID" value="KOF15092.1"/>
    <property type="molecule type" value="Genomic_DNA"/>
</dbReference>
<feature type="domain" description="GST C-terminal" evidence="2">
    <location>
        <begin position="84"/>
        <end position="208"/>
    </location>
</feature>
<evidence type="ECO:0000259" key="1">
    <source>
        <dbReference type="PROSITE" id="PS50404"/>
    </source>
</evidence>
<dbReference type="PANTHER" id="PTHR42673:SF21">
    <property type="entry name" value="GLUTATHIONE S-TRANSFERASE YFCF"/>
    <property type="match status" value="1"/>
</dbReference>
<feature type="domain" description="GST N-terminal" evidence="1">
    <location>
        <begin position="1"/>
        <end position="78"/>
    </location>
</feature>
<organism evidence="3 4">
    <name type="scientific">Ensifer adhaerens</name>
    <name type="common">Sinorhizobium morelense</name>
    <dbReference type="NCBI Taxonomy" id="106592"/>
    <lineage>
        <taxon>Bacteria</taxon>
        <taxon>Pseudomonadati</taxon>
        <taxon>Pseudomonadota</taxon>
        <taxon>Alphaproteobacteria</taxon>
        <taxon>Hyphomicrobiales</taxon>
        <taxon>Rhizobiaceae</taxon>
        <taxon>Sinorhizobium/Ensifer group</taxon>
        <taxon>Ensifer</taxon>
    </lineage>
</organism>
<dbReference type="GO" id="GO:0016034">
    <property type="term" value="F:maleylacetoacetate isomerase activity"/>
    <property type="evidence" value="ECO:0007669"/>
    <property type="project" value="TreeGrafter"/>
</dbReference>
<dbReference type="Pfam" id="PF13417">
    <property type="entry name" value="GST_N_3"/>
    <property type="match status" value="1"/>
</dbReference>
<protein>
    <submittedName>
        <fullName evidence="3">Glutathione S-transferase</fullName>
    </submittedName>
</protein>
<dbReference type="GO" id="GO:0006749">
    <property type="term" value="P:glutathione metabolic process"/>
    <property type="evidence" value="ECO:0007669"/>
    <property type="project" value="TreeGrafter"/>
</dbReference>
<dbReference type="SUPFAM" id="SSF52833">
    <property type="entry name" value="Thioredoxin-like"/>
    <property type="match status" value="1"/>
</dbReference>
<dbReference type="PROSITE" id="PS50405">
    <property type="entry name" value="GST_CTER"/>
    <property type="match status" value="1"/>
</dbReference>
<dbReference type="PATRIC" id="fig|106592.7.peg.3720"/>
<dbReference type="Proteomes" id="UP000037425">
    <property type="component" value="Unassembled WGS sequence"/>
</dbReference>
<dbReference type="Gene3D" id="1.20.1050.10">
    <property type="match status" value="1"/>
</dbReference>
<dbReference type="InterPro" id="IPR010987">
    <property type="entry name" value="Glutathione-S-Trfase_C-like"/>
</dbReference>
<dbReference type="SFLD" id="SFLDS00019">
    <property type="entry name" value="Glutathione_Transferase_(cytos"/>
    <property type="match status" value="1"/>
</dbReference>
<name>A0A0L8BKB6_ENSAD</name>
<evidence type="ECO:0000313" key="3">
    <source>
        <dbReference type="EMBL" id="KOF15092.1"/>
    </source>
</evidence>
<keyword evidence="3" id="KW-0808">Transferase</keyword>
<accession>A0A0L8BKB6</accession>
<dbReference type="InterPro" id="IPR036282">
    <property type="entry name" value="Glutathione-S-Trfase_C_sf"/>
</dbReference>
<dbReference type="OrthoDB" id="9795329at2"/>
<dbReference type="Gene3D" id="3.40.30.10">
    <property type="entry name" value="Glutaredoxin"/>
    <property type="match status" value="1"/>
</dbReference>
<gene>
    <name evidence="3" type="ORF">AC244_24885</name>
</gene>
<proteinExistence type="predicted"/>
<dbReference type="SUPFAM" id="SSF47616">
    <property type="entry name" value="GST C-terminal domain-like"/>
    <property type="match status" value="1"/>
</dbReference>
<sequence length="208" mass="23172">MILIGQYDSPFVRRVGIALTLYGIEFEHRPWSSFGDADRLRSYNPLTRVPTLVLDDGTALIDSHIILDYLDGLVPDDRAMFPRSEPARHRALKIAALATGLGDKAVSLFYEKRLHGEVSALWVDRCRSQIEATLAVLEAGRSEGASEFWFGERIGHADIAVAVVLRFLCEVHPELIAISSYPALRAHGERMEALTVFQTISQPFIPPT</sequence>
<evidence type="ECO:0000313" key="4">
    <source>
        <dbReference type="Proteomes" id="UP000037425"/>
    </source>
</evidence>
<dbReference type="PROSITE" id="PS50404">
    <property type="entry name" value="GST_NTER"/>
    <property type="match status" value="1"/>
</dbReference>
<dbReference type="InterPro" id="IPR036249">
    <property type="entry name" value="Thioredoxin-like_sf"/>
</dbReference>
<dbReference type="InterPro" id="IPR004045">
    <property type="entry name" value="Glutathione_S-Trfase_N"/>
</dbReference>
<dbReference type="AlphaFoldDB" id="A0A0L8BKB6"/>